<evidence type="ECO:0000259" key="8">
    <source>
        <dbReference type="PROSITE" id="PS51352"/>
    </source>
</evidence>
<dbReference type="SUPFAM" id="SSF52833">
    <property type="entry name" value="Thioredoxin-like"/>
    <property type="match status" value="1"/>
</dbReference>
<accession>A0ABT3FZR3</accession>
<dbReference type="NCBIfam" id="TIGR01068">
    <property type="entry name" value="thioredoxin"/>
    <property type="match status" value="1"/>
</dbReference>
<evidence type="ECO:0000313" key="9">
    <source>
        <dbReference type="EMBL" id="MCW1912819.1"/>
    </source>
</evidence>
<dbReference type="PROSITE" id="PS51352">
    <property type="entry name" value="THIOREDOXIN_2"/>
    <property type="match status" value="1"/>
</dbReference>
<dbReference type="Gene3D" id="3.40.30.10">
    <property type="entry name" value="Glutaredoxin"/>
    <property type="match status" value="1"/>
</dbReference>
<keyword evidence="3" id="KW-0249">Electron transport</keyword>
<proteinExistence type="inferred from homology"/>
<reference evidence="9" key="1">
    <citation type="submission" date="2022-10" db="EMBL/GenBank/DDBJ databases">
        <title>Luteolibacter sp. GHJ8, whole genome shotgun sequencing project.</title>
        <authorList>
            <person name="Zhao G."/>
            <person name="Shen L."/>
        </authorList>
    </citation>
    <scope>NUCLEOTIDE SEQUENCE</scope>
    <source>
        <strain evidence="9">GHJ8</strain>
    </source>
</reference>
<evidence type="ECO:0000256" key="3">
    <source>
        <dbReference type="ARBA" id="ARBA00022982"/>
    </source>
</evidence>
<evidence type="ECO:0000256" key="6">
    <source>
        <dbReference type="NCBIfam" id="TIGR01068"/>
    </source>
</evidence>
<dbReference type="InterPro" id="IPR017937">
    <property type="entry name" value="Thioredoxin_CS"/>
</dbReference>
<keyword evidence="10" id="KW-1185">Reference proteome</keyword>
<keyword evidence="2" id="KW-0813">Transport</keyword>
<dbReference type="PROSITE" id="PS00194">
    <property type="entry name" value="THIOREDOXIN_1"/>
    <property type="match status" value="1"/>
</dbReference>
<dbReference type="Pfam" id="PF00085">
    <property type="entry name" value="Thioredoxin"/>
    <property type="match status" value="1"/>
</dbReference>
<evidence type="ECO:0000256" key="7">
    <source>
        <dbReference type="PIRNR" id="PIRNR000077"/>
    </source>
</evidence>
<keyword evidence="5" id="KW-0676">Redox-active center</keyword>
<evidence type="ECO:0000256" key="1">
    <source>
        <dbReference type="ARBA" id="ARBA00008987"/>
    </source>
</evidence>
<feature type="domain" description="Thioredoxin" evidence="8">
    <location>
        <begin position="1"/>
        <end position="105"/>
    </location>
</feature>
<comment type="caution">
    <text evidence="9">The sequence shown here is derived from an EMBL/GenBank/DDBJ whole genome shotgun (WGS) entry which is preliminary data.</text>
</comment>
<dbReference type="PIRSF" id="PIRSF000077">
    <property type="entry name" value="Thioredoxin"/>
    <property type="match status" value="1"/>
</dbReference>
<protein>
    <recommendedName>
        <fullName evidence="6 7">Thioredoxin</fullName>
    </recommendedName>
</protein>
<dbReference type="EMBL" id="JAPDDR010000002">
    <property type="protein sequence ID" value="MCW1912819.1"/>
    <property type="molecule type" value="Genomic_DNA"/>
</dbReference>
<comment type="similarity">
    <text evidence="1 7">Belongs to the thioredoxin family.</text>
</comment>
<dbReference type="PRINTS" id="PR00421">
    <property type="entry name" value="THIOREDOXIN"/>
</dbReference>
<dbReference type="PANTHER" id="PTHR45663:SF11">
    <property type="entry name" value="GEO12009P1"/>
    <property type="match status" value="1"/>
</dbReference>
<dbReference type="InterPro" id="IPR013766">
    <property type="entry name" value="Thioredoxin_domain"/>
</dbReference>
<evidence type="ECO:0000256" key="5">
    <source>
        <dbReference type="ARBA" id="ARBA00023284"/>
    </source>
</evidence>
<dbReference type="PANTHER" id="PTHR45663">
    <property type="entry name" value="GEO12009P1"/>
    <property type="match status" value="1"/>
</dbReference>
<evidence type="ECO:0000256" key="2">
    <source>
        <dbReference type="ARBA" id="ARBA00022448"/>
    </source>
</evidence>
<dbReference type="InterPro" id="IPR036249">
    <property type="entry name" value="Thioredoxin-like_sf"/>
</dbReference>
<evidence type="ECO:0000313" key="10">
    <source>
        <dbReference type="Proteomes" id="UP001165653"/>
    </source>
</evidence>
<name>A0ABT3FZR3_9BACT</name>
<gene>
    <name evidence="9" type="primary">trxA</name>
    <name evidence="9" type="ORF">OJ996_04495</name>
</gene>
<organism evidence="9 10">
    <name type="scientific">Luteolibacter rhizosphaerae</name>
    <dbReference type="NCBI Taxonomy" id="2989719"/>
    <lineage>
        <taxon>Bacteria</taxon>
        <taxon>Pseudomonadati</taxon>
        <taxon>Verrucomicrobiota</taxon>
        <taxon>Verrucomicrobiia</taxon>
        <taxon>Verrucomicrobiales</taxon>
        <taxon>Verrucomicrobiaceae</taxon>
        <taxon>Luteolibacter</taxon>
    </lineage>
</organism>
<dbReference type="RefSeq" id="WP_264511630.1">
    <property type="nucleotide sequence ID" value="NZ_JAPDDR010000002.1"/>
</dbReference>
<dbReference type="CDD" id="cd02947">
    <property type="entry name" value="TRX_family"/>
    <property type="match status" value="1"/>
</dbReference>
<sequence length="105" mass="11178">MNTIALTTETFDAAIQGTGQPVLVDFWAEWCGPCKMSGPVVDALATEWQGKALVAKVDVDASRDLAVRYGVQAIPTFIVFKDGKAVKVLRGAQDKRILAEALAAA</sequence>
<keyword evidence="4" id="KW-1015">Disulfide bond</keyword>
<evidence type="ECO:0000256" key="4">
    <source>
        <dbReference type="ARBA" id="ARBA00023157"/>
    </source>
</evidence>
<dbReference type="Proteomes" id="UP001165653">
    <property type="component" value="Unassembled WGS sequence"/>
</dbReference>
<dbReference type="InterPro" id="IPR005746">
    <property type="entry name" value="Thioredoxin"/>
</dbReference>